<evidence type="ECO:0000256" key="2">
    <source>
        <dbReference type="ARBA" id="ARBA00009696"/>
    </source>
</evidence>
<evidence type="ECO:0000256" key="10">
    <source>
        <dbReference type="ARBA" id="ARBA00023186"/>
    </source>
</evidence>
<dbReference type="PROSITE" id="PS51257">
    <property type="entry name" value="PROKAR_LIPOPROTEIN"/>
    <property type="match status" value="1"/>
</dbReference>
<feature type="chain" id="PRO_5008952200" description="Outer-membrane lipoprotein LolB" evidence="14">
    <location>
        <begin position="27"/>
        <end position="221"/>
    </location>
</feature>
<name>D0KZX9_HALNC</name>
<feature type="signal peptide" evidence="14">
    <location>
        <begin position="1"/>
        <end position="26"/>
    </location>
</feature>
<gene>
    <name evidence="13" type="primary">lolB</name>
    <name evidence="15" type="ordered locus">Hneap_1166</name>
</gene>
<dbReference type="HAMAP" id="MF_00233">
    <property type="entry name" value="LolB"/>
    <property type="match status" value="1"/>
</dbReference>
<dbReference type="OrthoDB" id="9797618at2"/>
<comment type="similarity">
    <text evidence="2 13">Belongs to the LolB family.</text>
</comment>
<keyword evidence="9 13" id="KW-0564">Palmitate</keyword>
<evidence type="ECO:0000313" key="16">
    <source>
        <dbReference type="Proteomes" id="UP000009102"/>
    </source>
</evidence>
<keyword evidence="6 13" id="KW-0732">Signal</keyword>
<comment type="function">
    <text evidence="13">Plays a critical role in the incorporation of lipoproteins in the outer membrane after they are released by the LolA protein.</text>
</comment>
<dbReference type="SUPFAM" id="SSF89392">
    <property type="entry name" value="Prokaryotic lipoproteins and lipoprotein localization factors"/>
    <property type="match status" value="1"/>
</dbReference>
<evidence type="ECO:0000256" key="4">
    <source>
        <dbReference type="ARBA" id="ARBA00016202"/>
    </source>
</evidence>
<evidence type="ECO:0000256" key="1">
    <source>
        <dbReference type="ARBA" id="ARBA00004459"/>
    </source>
</evidence>
<evidence type="ECO:0000256" key="3">
    <source>
        <dbReference type="ARBA" id="ARBA00011245"/>
    </source>
</evidence>
<keyword evidence="11 13" id="KW-0998">Cell outer membrane</keyword>
<dbReference type="NCBIfam" id="TIGR00548">
    <property type="entry name" value="lolB"/>
    <property type="match status" value="1"/>
</dbReference>
<dbReference type="AlphaFoldDB" id="D0KZX9"/>
<protein>
    <recommendedName>
        <fullName evidence="4 13">Outer-membrane lipoprotein LolB</fullName>
    </recommendedName>
</protein>
<dbReference type="Gene3D" id="2.50.20.10">
    <property type="entry name" value="Lipoprotein localisation LolA/LolB/LppX"/>
    <property type="match status" value="1"/>
</dbReference>
<evidence type="ECO:0000256" key="14">
    <source>
        <dbReference type="SAM" id="SignalP"/>
    </source>
</evidence>
<dbReference type="Proteomes" id="UP000009102">
    <property type="component" value="Chromosome"/>
</dbReference>
<dbReference type="GO" id="GO:0044874">
    <property type="term" value="P:lipoprotein localization to outer membrane"/>
    <property type="evidence" value="ECO:0007669"/>
    <property type="project" value="UniProtKB-UniRule"/>
</dbReference>
<comment type="subunit">
    <text evidence="3 13">Monomer.</text>
</comment>
<evidence type="ECO:0000256" key="6">
    <source>
        <dbReference type="ARBA" id="ARBA00022729"/>
    </source>
</evidence>
<dbReference type="InterPro" id="IPR029046">
    <property type="entry name" value="LolA/LolB/LppX"/>
</dbReference>
<evidence type="ECO:0000256" key="5">
    <source>
        <dbReference type="ARBA" id="ARBA00022448"/>
    </source>
</evidence>
<dbReference type="EMBL" id="CP001801">
    <property type="protein sequence ID" value="ACX96002.1"/>
    <property type="molecule type" value="Genomic_DNA"/>
</dbReference>
<dbReference type="eggNOG" id="COG3017">
    <property type="taxonomic scope" value="Bacteria"/>
</dbReference>
<organism evidence="15 16">
    <name type="scientific">Halothiobacillus neapolitanus (strain ATCC 23641 / DSM 15147 / CIP 104769 / NCIMB 8539 / c2)</name>
    <name type="common">Thiobacillus neapolitanus</name>
    <dbReference type="NCBI Taxonomy" id="555778"/>
    <lineage>
        <taxon>Bacteria</taxon>
        <taxon>Pseudomonadati</taxon>
        <taxon>Pseudomonadota</taxon>
        <taxon>Gammaproteobacteria</taxon>
        <taxon>Chromatiales</taxon>
        <taxon>Halothiobacillaceae</taxon>
        <taxon>Halothiobacillus</taxon>
    </lineage>
</organism>
<dbReference type="GO" id="GO:0015031">
    <property type="term" value="P:protein transport"/>
    <property type="evidence" value="ECO:0007669"/>
    <property type="project" value="UniProtKB-KW"/>
</dbReference>
<evidence type="ECO:0000256" key="11">
    <source>
        <dbReference type="ARBA" id="ARBA00023237"/>
    </source>
</evidence>
<dbReference type="GO" id="GO:0009279">
    <property type="term" value="C:cell outer membrane"/>
    <property type="evidence" value="ECO:0007669"/>
    <property type="project" value="UniProtKB-SubCell"/>
</dbReference>
<evidence type="ECO:0000256" key="8">
    <source>
        <dbReference type="ARBA" id="ARBA00023136"/>
    </source>
</evidence>
<evidence type="ECO:0000256" key="13">
    <source>
        <dbReference type="HAMAP-Rule" id="MF_00233"/>
    </source>
</evidence>
<evidence type="ECO:0000256" key="9">
    <source>
        <dbReference type="ARBA" id="ARBA00023139"/>
    </source>
</evidence>
<keyword evidence="12 13" id="KW-0449">Lipoprotein</keyword>
<keyword evidence="7 13" id="KW-0653">Protein transport</keyword>
<dbReference type="InterPro" id="IPR004565">
    <property type="entry name" value="OM_lipoprot_LolB"/>
</dbReference>
<evidence type="ECO:0000256" key="12">
    <source>
        <dbReference type="ARBA" id="ARBA00023288"/>
    </source>
</evidence>
<dbReference type="RefSeq" id="WP_012824038.1">
    <property type="nucleotide sequence ID" value="NC_013422.1"/>
</dbReference>
<dbReference type="CDD" id="cd16326">
    <property type="entry name" value="LolB"/>
    <property type="match status" value="1"/>
</dbReference>
<sequence>MMNRFSFRSRLFAVGIALTTLLGGCAQQPIHLDQTESIQNRLNPTWKKHEQAVRQIADWQCIGRIAIRTETEGGTVNLNWHQIGDTAKIVLNAPLNQGTVELAGRPDMMLITDSSGHRQLTSNPEASIEQLTGWKIPITALPDWIRGLPHDKSALIQLNQNGQLRTLNDDGWLIDYESYMPVPGFDLEMPRKITVTRDDIRLRLVVESWQMKVNGKIEPSR</sequence>
<keyword evidence="5 13" id="KW-0813">Transport</keyword>
<reference evidence="15 16" key="1">
    <citation type="submission" date="2009-10" db="EMBL/GenBank/DDBJ databases">
        <title>Complete sequence of Halothiobacillus neapolitanus c2.</title>
        <authorList>
            <consortium name="US DOE Joint Genome Institute"/>
            <person name="Lucas S."/>
            <person name="Copeland A."/>
            <person name="Lapidus A."/>
            <person name="Glavina del Rio T."/>
            <person name="Tice H."/>
            <person name="Bruce D."/>
            <person name="Goodwin L."/>
            <person name="Pitluck S."/>
            <person name="Davenport K."/>
            <person name="Brettin T."/>
            <person name="Detter J.C."/>
            <person name="Han C."/>
            <person name="Tapia R."/>
            <person name="Larimer F."/>
            <person name="Land M."/>
            <person name="Hauser L."/>
            <person name="Kyrpides N."/>
            <person name="Mikhailova N."/>
            <person name="Kerfeld C."/>
            <person name="Cannon G."/>
            <person name="Heinhort S."/>
        </authorList>
    </citation>
    <scope>NUCLEOTIDE SEQUENCE [LARGE SCALE GENOMIC DNA]</scope>
    <source>
        <strain evidence="16">ATCC 23641 / c2</strain>
    </source>
</reference>
<keyword evidence="16" id="KW-1185">Reference proteome</keyword>
<dbReference type="KEGG" id="hna:Hneap_1166"/>
<dbReference type="HOGENOM" id="CLU_092816_2_1_6"/>
<accession>D0KZX9</accession>
<proteinExistence type="inferred from homology"/>
<evidence type="ECO:0000313" key="15">
    <source>
        <dbReference type="EMBL" id="ACX96002.1"/>
    </source>
</evidence>
<keyword evidence="10 13" id="KW-0143">Chaperone</keyword>
<comment type="subcellular location">
    <subcellularLocation>
        <location evidence="1 13">Cell outer membrane</location>
        <topology evidence="1 13">Lipid-anchor</topology>
    </subcellularLocation>
</comment>
<dbReference type="STRING" id="555778.Hneap_1166"/>
<dbReference type="Pfam" id="PF03550">
    <property type="entry name" value="LolB"/>
    <property type="match status" value="1"/>
</dbReference>
<keyword evidence="8 13" id="KW-0472">Membrane</keyword>
<evidence type="ECO:0000256" key="7">
    <source>
        <dbReference type="ARBA" id="ARBA00022927"/>
    </source>
</evidence>